<dbReference type="GO" id="GO:0016791">
    <property type="term" value="F:phosphatase activity"/>
    <property type="evidence" value="ECO:0007669"/>
    <property type="project" value="TreeGrafter"/>
</dbReference>
<dbReference type="Proteomes" id="UP000567293">
    <property type="component" value="Unassembled WGS sequence"/>
</dbReference>
<dbReference type="InterPro" id="IPR037523">
    <property type="entry name" value="VOC_core"/>
</dbReference>
<organism evidence="3 4">
    <name type="scientific">Candidatus Acidiferrum panamense</name>
    <dbReference type="NCBI Taxonomy" id="2741543"/>
    <lineage>
        <taxon>Bacteria</taxon>
        <taxon>Pseudomonadati</taxon>
        <taxon>Acidobacteriota</taxon>
        <taxon>Terriglobia</taxon>
        <taxon>Candidatus Acidiferrales</taxon>
        <taxon>Candidatus Acidiferrum</taxon>
    </lineage>
</organism>
<dbReference type="SUPFAM" id="SSF81606">
    <property type="entry name" value="PP2C-like"/>
    <property type="match status" value="1"/>
</dbReference>
<sequence>MAGSPIEWADGSAVRLDRRDPYLRLQSVSIFVRDLDRSLDFYVKQLGFELVFDARSQESAGRQFVTVAPPDGTANLTLVAPERDSDQYKLIGRPSQVTFVTEDVLAKFREWSARGVRFLVNPRLRRLKYAVQPRRPATSSSPAAEHPPIWGGVFARFRDPDGNSFSLVSFDEVTHAVEAQRRAIAEKIETERRAAQELDIAKQVQARLFPQTLPPLKTLEYAGVCRQARQVGGDYYDFLDLGGERLGFVIGDISGKGIAAALLMANLQANLRSQSAIAVDQPQRLLRSVNQLFCENTTDGAFATLFFAEYDDATRRLRYANCGHLAALLLRCNDAIERLESTATVLGVFKRWDCEIGETQIFPGDILALYTDGITESFNDAGEQFGEERLAAALCRDRTLSSDDLLNTIVDKVRQFSPREQQDD</sequence>
<dbReference type="InterPro" id="IPR029068">
    <property type="entry name" value="Glyas_Bleomycin-R_OHBP_Dase"/>
</dbReference>
<evidence type="ECO:0000259" key="2">
    <source>
        <dbReference type="PROSITE" id="PS51819"/>
    </source>
</evidence>
<protein>
    <submittedName>
        <fullName evidence="3">SpoIIE family protein phosphatase</fullName>
    </submittedName>
</protein>
<dbReference type="Pfam" id="PF07228">
    <property type="entry name" value="SpoIIE"/>
    <property type="match status" value="1"/>
</dbReference>
<dbReference type="Pfam" id="PF00903">
    <property type="entry name" value="Glyoxalase"/>
    <property type="match status" value="1"/>
</dbReference>
<dbReference type="Gene3D" id="3.60.40.10">
    <property type="entry name" value="PPM-type phosphatase domain"/>
    <property type="match status" value="1"/>
</dbReference>
<feature type="non-terminal residue" evidence="3">
    <location>
        <position position="424"/>
    </location>
</feature>
<keyword evidence="1" id="KW-0378">Hydrolase</keyword>
<dbReference type="AlphaFoldDB" id="A0A7V8NS82"/>
<proteinExistence type="predicted"/>
<dbReference type="InterPro" id="IPR036457">
    <property type="entry name" value="PPM-type-like_dom_sf"/>
</dbReference>
<accession>A0A7V8NS82</accession>
<keyword evidence="4" id="KW-1185">Reference proteome</keyword>
<dbReference type="Gene3D" id="3.10.180.10">
    <property type="entry name" value="2,3-Dihydroxybiphenyl 1,2-Dioxygenase, domain 1"/>
    <property type="match status" value="1"/>
</dbReference>
<name>A0A7V8NS82_9BACT</name>
<comment type="caution">
    <text evidence="3">The sequence shown here is derived from an EMBL/GenBank/DDBJ whole genome shotgun (WGS) entry which is preliminary data.</text>
</comment>
<dbReference type="InterPro" id="IPR004360">
    <property type="entry name" value="Glyas_Fos-R_dOase_dom"/>
</dbReference>
<dbReference type="PANTHER" id="PTHR43156:SF2">
    <property type="entry name" value="STAGE II SPORULATION PROTEIN E"/>
    <property type="match status" value="1"/>
</dbReference>
<dbReference type="EMBL" id="JACDQQ010001558">
    <property type="protein sequence ID" value="MBA0086527.1"/>
    <property type="molecule type" value="Genomic_DNA"/>
</dbReference>
<dbReference type="PROSITE" id="PS51819">
    <property type="entry name" value="VOC"/>
    <property type="match status" value="1"/>
</dbReference>
<feature type="domain" description="VOC" evidence="2">
    <location>
        <begin position="24"/>
        <end position="170"/>
    </location>
</feature>
<dbReference type="InterPro" id="IPR001932">
    <property type="entry name" value="PPM-type_phosphatase-like_dom"/>
</dbReference>
<dbReference type="SMART" id="SM00331">
    <property type="entry name" value="PP2C_SIG"/>
    <property type="match status" value="1"/>
</dbReference>
<evidence type="ECO:0000313" key="4">
    <source>
        <dbReference type="Proteomes" id="UP000567293"/>
    </source>
</evidence>
<dbReference type="InterPro" id="IPR052016">
    <property type="entry name" value="Bact_Sigma-Reg"/>
</dbReference>
<evidence type="ECO:0000256" key="1">
    <source>
        <dbReference type="ARBA" id="ARBA00022801"/>
    </source>
</evidence>
<evidence type="ECO:0000313" key="3">
    <source>
        <dbReference type="EMBL" id="MBA0086527.1"/>
    </source>
</evidence>
<dbReference type="SUPFAM" id="SSF54593">
    <property type="entry name" value="Glyoxalase/Bleomycin resistance protein/Dihydroxybiphenyl dioxygenase"/>
    <property type="match status" value="1"/>
</dbReference>
<gene>
    <name evidence="3" type="ORF">HRJ53_16225</name>
</gene>
<reference evidence="3" key="1">
    <citation type="submission" date="2020-06" db="EMBL/GenBank/DDBJ databases">
        <title>Legume-microbial interactions unlock mineral nutrients during tropical forest succession.</title>
        <authorList>
            <person name="Epihov D.Z."/>
        </authorList>
    </citation>
    <scope>NUCLEOTIDE SEQUENCE [LARGE SCALE GENOMIC DNA]</scope>
    <source>
        <strain evidence="3">Pan2503</strain>
    </source>
</reference>
<dbReference type="PANTHER" id="PTHR43156">
    <property type="entry name" value="STAGE II SPORULATION PROTEIN E-RELATED"/>
    <property type="match status" value="1"/>
</dbReference>